<sequence>MADTQIRREVDQEAARATAVEAVQLAVQQIQQHHDDDDDDGNMPMAQFLTQAAVLDCSSIVYPAFGQHGFQFKVDLINRFSNNLQFYGKVHEKSKTHLSRFIWMCHNFQFLCVNDDAIKLRLFPYILRNGALEWMDSEPHASITT</sequence>
<organism evidence="1 2">
    <name type="scientific">Abeliophyllum distichum</name>
    <dbReference type="NCBI Taxonomy" id="126358"/>
    <lineage>
        <taxon>Eukaryota</taxon>
        <taxon>Viridiplantae</taxon>
        <taxon>Streptophyta</taxon>
        <taxon>Embryophyta</taxon>
        <taxon>Tracheophyta</taxon>
        <taxon>Spermatophyta</taxon>
        <taxon>Magnoliopsida</taxon>
        <taxon>eudicotyledons</taxon>
        <taxon>Gunneridae</taxon>
        <taxon>Pentapetalae</taxon>
        <taxon>asterids</taxon>
        <taxon>lamiids</taxon>
        <taxon>Lamiales</taxon>
        <taxon>Oleaceae</taxon>
        <taxon>Forsythieae</taxon>
        <taxon>Abeliophyllum</taxon>
    </lineage>
</organism>
<accession>A0ABD1TJ21</accession>
<comment type="caution">
    <text evidence="1">The sequence shown here is derived from an EMBL/GenBank/DDBJ whole genome shotgun (WGS) entry which is preliminary data.</text>
</comment>
<evidence type="ECO:0000313" key="2">
    <source>
        <dbReference type="Proteomes" id="UP001604336"/>
    </source>
</evidence>
<dbReference type="Proteomes" id="UP001604336">
    <property type="component" value="Unassembled WGS sequence"/>
</dbReference>
<name>A0ABD1TJ21_9LAMI</name>
<evidence type="ECO:0000313" key="1">
    <source>
        <dbReference type="EMBL" id="KAL2512726.1"/>
    </source>
</evidence>
<gene>
    <name evidence="1" type="ORF">Adt_18326</name>
</gene>
<reference evidence="2" key="1">
    <citation type="submission" date="2024-07" db="EMBL/GenBank/DDBJ databases">
        <title>Two chromosome-level genome assemblies of Korean endemic species Abeliophyllum distichum and Forsythia ovata (Oleaceae).</title>
        <authorList>
            <person name="Jang H."/>
        </authorList>
    </citation>
    <scope>NUCLEOTIDE SEQUENCE [LARGE SCALE GENOMIC DNA]</scope>
</reference>
<protein>
    <submittedName>
        <fullName evidence="1">Uncharacterized protein</fullName>
    </submittedName>
</protein>
<dbReference type="EMBL" id="JBFOLK010000005">
    <property type="protein sequence ID" value="KAL2512726.1"/>
    <property type="molecule type" value="Genomic_DNA"/>
</dbReference>
<dbReference type="AlphaFoldDB" id="A0ABD1TJ21"/>
<keyword evidence="2" id="KW-1185">Reference proteome</keyword>
<proteinExistence type="predicted"/>